<evidence type="ECO:0000256" key="2">
    <source>
        <dbReference type="ARBA" id="ARBA00022448"/>
    </source>
</evidence>
<sequence>MKLRCQIALLASAGIAGLASPLFAQQAAQQSVQPPAAAGPADIIVTAQRRAENLQDVPLAISVVDDRQLAASNITTIADIQFLTPGVNFNSNFGGGFNVRGVGTQSLLVTAEQSVGLVIDGVIQGLPEVSFAGPSYQSLTDIERIEVLKGPQGTLFGKNSSAGVIQIITKNPRLRERTMDATLSYGTDNEVKASATLNIPLGANAALRVNGIMQRRDGFVENRYNGRDLWGYQRYGVRAKLLFEPNDTLSFLLTGEYRRLKDDANGLWTLRNCGSGFSTFNPCALVAPYGIVAGPNNLATAVEGENYTRQTNKSVSLEATLETGIGTLTSITAFRDLLQPIAVDTDATPTRTYSYNQNISGGKQFSQEVRLNGDSGILTYTLGAFYYRATPFQKGINGGTLSYLPDSSDKILSTTAIGPGAGAGYPVDVRAKVKSWALFGQLEAEVVPGLTLIAGGRYTNDRVKQTIGYFDVGFICQTSYAFGEPCHPATGIPDPTTARTKADKFTYKLTARYDLTSRINVYVSYARGYKGPMISYPKGQPQEAVRPETSESWEAGIKSTLLDGLMTFNADIFKVKYNDFQGQQRIGTPPVYYYTTTNAGGLETKGVEADLSIRPTPRMQIAGSLAYIPTKFTEFAVQCYDQYTNPATPIGQCTYIQPGLPAGAPAQFNAAGYPLIYSPKWTYTLRGDYSIPVGNAMSLALHADWNYRSSTYGVVADKNSINKGYGLLNGQISFGREDGGWTVALFSRNLLDKYYIAGIFRTPFDAGAYGTTPLSTLGYSNIPTIDSGRTIGIKLDVSFGG</sequence>
<evidence type="ECO:0000256" key="4">
    <source>
        <dbReference type="ARBA" id="ARBA00022496"/>
    </source>
</evidence>
<dbReference type="EMBL" id="JACIDT010000008">
    <property type="protein sequence ID" value="MBB3926867.1"/>
    <property type="molecule type" value="Genomic_DNA"/>
</dbReference>
<feature type="domain" description="TonB-dependent receptor-like beta-barrel" evidence="14">
    <location>
        <begin position="299"/>
        <end position="750"/>
    </location>
</feature>
<evidence type="ECO:0000256" key="9">
    <source>
        <dbReference type="ARBA" id="ARBA00023136"/>
    </source>
</evidence>
<evidence type="ECO:0000256" key="11">
    <source>
        <dbReference type="PROSITE-ProRule" id="PRU01360"/>
    </source>
</evidence>
<dbReference type="GO" id="GO:0006826">
    <property type="term" value="P:iron ion transport"/>
    <property type="evidence" value="ECO:0007669"/>
    <property type="project" value="UniProtKB-KW"/>
</dbReference>
<dbReference type="PROSITE" id="PS52016">
    <property type="entry name" value="TONB_DEPENDENT_REC_3"/>
    <property type="match status" value="1"/>
</dbReference>
<keyword evidence="5 11" id="KW-0812">Transmembrane</keyword>
<keyword evidence="10 11" id="KW-0998">Cell outer membrane</keyword>
<evidence type="ECO:0000256" key="7">
    <source>
        <dbReference type="ARBA" id="ARBA00023065"/>
    </source>
</evidence>
<evidence type="ECO:0000313" key="17">
    <source>
        <dbReference type="Proteomes" id="UP000571950"/>
    </source>
</evidence>
<dbReference type="PANTHER" id="PTHR32552">
    <property type="entry name" value="FERRICHROME IRON RECEPTOR-RELATED"/>
    <property type="match status" value="1"/>
</dbReference>
<keyword evidence="17" id="KW-1185">Reference proteome</keyword>
<keyword evidence="8 12" id="KW-0798">TonB box</keyword>
<evidence type="ECO:0000256" key="12">
    <source>
        <dbReference type="RuleBase" id="RU003357"/>
    </source>
</evidence>
<evidence type="ECO:0000256" key="13">
    <source>
        <dbReference type="SAM" id="SignalP"/>
    </source>
</evidence>
<keyword evidence="3 11" id="KW-1134">Transmembrane beta strand</keyword>
<dbReference type="RefSeq" id="WP_188072364.1">
    <property type="nucleotide sequence ID" value="NZ_BSPS01000003.1"/>
</dbReference>
<keyword evidence="6" id="KW-0408">Iron</keyword>
<dbReference type="CDD" id="cd01347">
    <property type="entry name" value="ligand_gated_channel"/>
    <property type="match status" value="1"/>
</dbReference>
<dbReference type="SUPFAM" id="SSF56935">
    <property type="entry name" value="Porins"/>
    <property type="match status" value="1"/>
</dbReference>
<dbReference type="Pfam" id="PF07715">
    <property type="entry name" value="Plug"/>
    <property type="match status" value="1"/>
</dbReference>
<dbReference type="Pfam" id="PF00593">
    <property type="entry name" value="TonB_dep_Rec_b-barrel"/>
    <property type="match status" value="1"/>
</dbReference>
<keyword evidence="7" id="KW-0406">Ion transport</keyword>
<accession>A0A7W6BKS4</accession>
<keyword evidence="2 11" id="KW-0813">Transport</keyword>
<dbReference type="InterPro" id="IPR039426">
    <property type="entry name" value="TonB-dep_rcpt-like"/>
</dbReference>
<feature type="domain" description="TonB-dependent receptor plug" evidence="15">
    <location>
        <begin position="54"/>
        <end position="164"/>
    </location>
</feature>
<evidence type="ECO:0000256" key="8">
    <source>
        <dbReference type="ARBA" id="ARBA00023077"/>
    </source>
</evidence>
<evidence type="ECO:0000256" key="3">
    <source>
        <dbReference type="ARBA" id="ARBA00022452"/>
    </source>
</evidence>
<evidence type="ECO:0000256" key="10">
    <source>
        <dbReference type="ARBA" id="ARBA00023237"/>
    </source>
</evidence>
<evidence type="ECO:0000313" key="16">
    <source>
        <dbReference type="EMBL" id="MBB3926867.1"/>
    </source>
</evidence>
<gene>
    <name evidence="16" type="ORF">GGR43_002590</name>
</gene>
<evidence type="ECO:0000259" key="14">
    <source>
        <dbReference type="Pfam" id="PF00593"/>
    </source>
</evidence>
<dbReference type="InterPro" id="IPR012910">
    <property type="entry name" value="Plug_dom"/>
</dbReference>
<comment type="similarity">
    <text evidence="11 12">Belongs to the TonB-dependent receptor family.</text>
</comment>
<evidence type="ECO:0000256" key="6">
    <source>
        <dbReference type="ARBA" id="ARBA00023004"/>
    </source>
</evidence>
<proteinExistence type="inferred from homology"/>
<dbReference type="Proteomes" id="UP000571950">
    <property type="component" value="Unassembled WGS sequence"/>
</dbReference>
<comment type="subcellular location">
    <subcellularLocation>
        <location evidence="1 11">Cell outer membrane</location>
        <topology evidence="1 11">Multi-pass membrane protein</topology>
    </subcellularLocation>
</comment>
<feature type="chain" id="PRO_5030959399" evidence="13">
    <location>
        <begin position="25"/>
        <end position="801"/>
    </location>
</feature>
<keyword evidence="13" id="KW-0732">Signal</keyword>
<dbReference type="InterPro" id="IPR000531">
    <property type="entry name" value="Beta-barrel_TonB"/>
</dbReference>
<evidence type="ECO:0000256" key="1">
    <source>
        <dbReference type="ARBA" id="ARBA00004571"/>
    </source>
</evidence>
<comment type="caution">
    <text evidence="16">The sequence shown here is derived from an EMBL/GenBank/DDBJ whole genome shotgun (WGS) entry which is preliminary data.</text>
</comment>
<keyword evidence="16" id="KW-0675">Receptor</keyword>
<keyword evidence="4" id="KW-0410">Iron transport</keyword>
<dbReference type="PANTHER" id="PTHR32552:SF81">
    <property type="entry name" value="TONB-DEPENDENT OUTER MEMBRANE RECEPTOR"/>
    <property type="match status" value="1"/>
</dbReference>
<name>A0A7W6BKS4_9SPHN</name>
<dbReference type="InterPro" id="IPR036942">
    <property type="entry name" value="Beta-barrel_TonB_sf"/>
</dbReference>
<feature type="signal peptide" evidence="13">
    <location>
        <begin position="1"/>
        <end position="24"/>
    </location>
</feature>
<keyword evidence="9 11" id="KW-0472">Membrane</keyword>
<protein>
    <submittedName>
        <fullName evidence="16">Iron complex outermembrane receptor protein</fullName>
    </submittedName>
</protein>
<organism evidence="16 17">
    <name type="scientific">Sphingobium jiangsuense</name>
    <dbReference type="NCBI Taxonomy" id="870476"/>
    <lineage>
        <taxon>Bacteria</taxon>
        <taxon>Pseudomonadati</taxon>
        <taxon>Pseudomonadota</taxon>
        <taxon>Alphaproteobacteria</taxon>
        <taxon>Sphingomonadales</taxon>
        <taxon>Sphingomonadaceae</taxon>
        <taxon>Sphingobium</taxon>
    </lineage>
</organism>
<evidence type="ECO:0000256" key="5">
    <source>
        <dbReference type="ARBA" id="ARBA00022692"/>
    </source>
</evidence>
<dbReference type="Gene3D" id="2.40.170.20">
    <property type="entry name" value="TonB-dependent receptor, beta-barrel domain"/>
    <property type="match status" value="1"/>
</dbReference>
<evidence type="ECO:0000259" key="15">
    <source>
        <dbReference type="Pfam" id="PF07715"/>
    </source>
</evidence>
<dbReference type="GO" id="GO:0009279">
    <property type="term" value="C:cell outer membrane"/>
    <property type="evidence" value="ECO:0007669"/>
    <property type="project" value="UniProtKB-SubCell"/>
</dbReference>
<dbReference type="AlphaFoldDB" id="A0A7W6BKS4"/>
<reference evidence="16 17" key="1">
    <citation type="submission" date="2020-08" db="EMBL/GenBank/DDBJ databases">
        <title>Genomic Encyclopedia of Type Strains, Phase IV (KMG-IV): sequencing the most valuable type-strain genomes for metagenomic binning, comparative biology and taxonomic classification.</title>
        <authorList>
            <person name="Goeker M."/>
        </authorList>
    </citation>
    <scope>NUCLEOTIDE SEQUENCE [LARGE SCALE GENOMIC DNA]</scope>
    <source>
        <strain evidence="16 17">DSM 26189</strain>
    </source>
</reference>